<dbReference type="AlphaFoldDB" id="A0A2T3ZHC7"/>
<protein>
    <recommendedName>
        <fullName evidence="6">Transcription factor domain-containing protein</fullName>
    </recommendedName>
</protein>
<accession>A0A2T3ZHC7</accession>
<name>A0A2T3ZHC7_TRIA4</name>
<dbReference type="OrthoDB" id="3597252at2759"/>
<dbReference type="Pfam" id="PF11951">
    <property type="entry name" value="Fungal_trans_2"/>
    <property type="match status" value="1"/>
</dbReference>
<dbReference type="GO" id="GO:0003700">
    <property type="term" value="F:DNA-binding transcription factor activity"/>
    <property type="evidence" value="ECO:0007669"/>
    <property type="project" value="TreeGrafter"/>
</dbReference>
<dbReference type="InterPro" id="IPR021858">
    <property type="entry name" value="Fun_TF"/>
</dbReference>
<comment type="subcellular location">
    <subcellularLocation>
        <location evidence="1">Nucleus</location>
    </subcellularLocation>
</comment>
<dbReference type="EMBL" id="KZ679258">
    <property type="protein sequence ID" value="PTB44202.1"/>
    <property type="molecule type" value="Genomic_DNA"/>
</dbReference>
<feature type="region of interest" description="Disordered" evidence="3">
    <location>
        <begin position="107"/>
        <end position="135"/>
    </location>
</feature>
<feature type="region of interest" description="Disordered" evidence="3">
    <location>
        <begin position="153"/>
        <end position="201"/>
    </location>
</feature>
<keyword evidence="2" id="KW-0539">Nucleus</keyword>
<evidence type="ECO:0000256" key="3">
    <source>
        <dbReference type="SAM" id="MobiDB-lite"/>
    </source>
</evidence>
<dbReference type="Proteomes" id="UP000240493">
    <property type="component" value="Unassembled WGS sequence"/>
</dbReference>
<dbReference type="GO" id="GO:0045944">
    <property type="term" value="P:positive regulation of transcription by RNA polymerase II"/>
    <property type="evidence" value="ECO:0007669"/>
    <property type="project" value="TreeGrafter"/>
</dbReference>
<keyword evidence="5" id="KW-1185">Reference proteome</keyword>
<feature type="compositionally biased region" description="Polar residues" evidence="3">
    <location>
        <begin position="153"/>
        <end position="164"/>
    </location>
</feature>
<organism evidence="4 5">
    <name type="scientific">Trichoderma asperellum (strain ATCC 204424 / CBS 433.97 / NBRC 101777)</name>
    <dbReference type="NCBI Taxonomy" id="1042311"/>
    <lineage>
        <taxon>Eukaryota</taxon>
        <taxon>Fungi</taxon>
        <taxon>Dikarya</taxon>
        <taxon>Ascomycota</taxon>
        <taxon>Pezizomycotina</taxon>
        <taxon>Sordariomycetes</taxon>
        <taxon>Hypocreomycetidae</taxon>
        <taxon>Hypocreales</taxon>
        <taxon>Hypocreaceae</taxon>
        <taxon>Trichoderma</taxon>
    </lineage>
</organism>
<sequence>MTLASPLTESTLSPVYYEDPLSHTNFSELQSHSLGDLAEALAEEFASPTARQASPSSAEGEHSSRKPRHGFVSPFKDCLDTFGKLSSLRFPRPTDGTVNSYIKFNWPKRDEQSSRPSSKSAATQSSEDYNGQNEDVRQLRQWSSALVAANYHSAQASPQSTSEQLYLEQQGRYSRSPSLQSSSTSRSAILSPSSSSTCAHSWDPRSFDTLRQMAGYTVPKTPSHFGFVSQMDDMDKRFFDFYVRNWCPGRSILKQTNLWLTDFACMEGSEGVRSAIQSLAGVYVYDYQPLEKVSKRINLRYRQAEARLSHLLEKTDLSVDEASELITILCIMSMHDIVLTERRCKWPEVPRWLKGTELCEHFLESIDEGSRFWSKDNIQLSSLRNSQSVIVGRALILSQLMTPLPSPYTFDPVKEANRFGWLLYGNSRDMYEVHGGCGFSKKLLHCMRQITFCSARLNQCPESPVVPITIRYILSELLDMKQWSSAPLSNPFEVAQIQSQAIEWVRAAPEGYMVSNTTEMTEVTAEAWRITAVIYLQCRALRLPRNHPDVIANLSYLAKCVSIMPTSGYYFTAQAPLFPVFLLGMLATIAEHAKIAQKWFDSVTSAPVRSSVPPLYETLKRIWTWIDTEPSIVVDLKSLDHDIGKRYPWWEHLIQRVQEKEQEILCLT</sequence>
<dbReference type="GO" id="GO:0005634">
    <property type="term" value="C:nucleus"/>
    <property type="evidence" value="ECO:0007669"/>
    <property type="project" value="UniProtKB-SubCell"/>
</dbReference>
<evidence type="ECO:0000313" key="4">
    <source>
        <dbReference type="EMBL" id="PTB44202.1"/>
    </source>
</evidence>
<dbReference type="PANTHER" id="PTHR37534">
    <property type="entry name" value="TRANSCRIPTIONAL ACTIVATOR PROTEIN UGA3"/>
    <property type="match status" value="1"/>
</dbReference>
<evidence type="ECO:0000256" key="1">
    <source>
        <dbReference type="ARBA" id="ARBA00004123"/>
    </source>
</evidence>
<proteinExistence type="predicted"/>
<dbReference type="STRING" id="1042311.A0A2T3ZHC7"/>
<evidence type="ECO:0008006" key="6">
    <source>
        <dbReference type="Google" id="ProtNLM"/>
    </source>
</evidence>
<gene>
    <name evidence="4" type="ORF">M441DRAFT_132982</name>
</gene>
<evidence type="ECO:0000256" key="2">
    <source>
        <dbReference type="ARBA" id="ARBA00023242"/>
    </source>
</evidence>
<evidence type="ECO:0000313" key="5">
    <source>
        <dbReference type="Proteomes" id="UP000240493"/>
    </source>
</evidence>
<reference evidence="4 5" key="1">
    <citation type="submission" date="2016-07" db="EMBL/GenBank/DDBJ databases">
        <title>Multiple horizontal gene transfer events from other fungi enriched the ability of initially mycotrophic Trichoderma (Ascomycota) to feed on dead plant biomass.</title>
        <authorList>
            <consortium name="DOE Joint Genome Institute"/>
            <person name="Aerts A."/>
            <person name="Atanasova L."/>
            <person name="Chenthamara K."/>
            <person name="Zhang J."/>
            <person name="Grujic M."/>
            <person name="Henrissat B."/>
            <person name="Kuo A."/>
            <person name="Salamov A."/>
            <person name="Lipzen A."/>
            <person name="Labutti K."/>
            <person name="Barry K."/>
            <person name="Miao Y."/>
            <person name="Rahimi M.J."/>
            <person name="Shen Q."/>
            <person name="Grigoriev I.V."/>
            <person name="Kubicek C.P."/>
            <person name="Druzhinina I.S."/>
        </authorList>
    </citation>
    <scope>NUCLEOTIDE SEQUENCE [LARGE SCALE GENOMIC DNA]</scope>
    <source>
        <strain evidence="4 5">CBS 433.97</strain>
    </source>
</reference>
<feature type="compositionally biased region" description="Polar residues" evidence="3">
    <location>
        <begin position="114"/>
        <end position="133"/>
    </location>
</feature>
<feature type="region of interest" description="Disordered" evidence="3">
    <location>
        <begin position="41"/>
        <end position="71"/>
    </location>
</feature>
<feature type="compositionally biased region" description="Low complexity" evidence="3">
    <location>
        <begin position="174"/>
        <end position="197"/>
    </location>
</feature>
<dbReference type="GO" id="GO:0000976">
    <property type="term" value="F:transcription cis-regulatory region binding"/>
    <property type="evidence" value="ECO:0007669"/>
    <property type="project" value="TreeGrafter"/>
</dbReference>
<dbReference type="PANTHER" id="PTHR37534:SF49">
    <property type="entry name" value="LYSINE BIOSYNTHESIS REGULATORY PROTEIN LYS14"/>
    <property type="match status" value="1"/>
</dbReference>